<comment type="caution">
    <text evidence="8">The sequence shown here is derived from an EMBL/GenBank/DDBJ whole genome shotgun (WGS) entry which is preliminary data.</text>
</comment>
<evidence type="ECO:0000256" key="2">
    <source>
        <dbReference type="ARBA" id="ARBA00012438"/>
    </source>
</evidence>
<name>A0ABD6CY16_9EURY</name>
<protein>
    <recommendedName>
        <fullName evidence="2">histidine kinase</fullName>
        <ecNumber evidence="2">2.7.13.3</ecNumber>
    </recommendedName>
</protein>
<gene>
    <name evidence="8" type="ORF">ACFSBJ_08520</name>
</gene>
<sequence>GSSTITVGELPDGFYVADDGPGIPEAEREQVFESGYSTDEDGTGFGLSIVSKIAEGHGWTVSVAESERAGTRIEIGGVTRPNDRHPSA</sequence>
<dbReference type="RefSeq" id="WP_379823693.1">
    <property type="nucleotide sequence ID" value="NZ_JBHUDL010000010.1"/>
</dbReference>
<dbReference type="Gene3D" id="3.30.565.10">
    <property type="entry name" value="Histidine kinase-like ATPase, C-terminal domain"/>
    <property type="match status" value="1"/>
</dbReference>
<keyword evidence="8" id="KW-0067">ATP-binding</keyword>
<feature type="region of interest" description="Disordered" evidence="6">
    <location>
        <begin position="1"/>
        <end position="21"/>
    </location>
</feature>
<dbReference type="PANTHER" id="PTHR43711:SF1">
    <property type="entry name" value="HISTIDINE KINASE 1"/>
    <property type="match status" value="1"/>
</dbReference>
<dbReference type="InterPro" id="IPR004358">
    <property type="entry name" value="Sig_transdc_His_kin-like_C"/>
</dbReference>
<dbReference type="EC" id="2.7.13.3" evidence="2"/>
<keyword evidence="9" id="KW-1185">Reference proteome</keyword>
<dbReference type="InterPro" id="IPR050736">
    <property type="entry name" value="Sensor_HK_Regulatory"/>
</dbReference>
<dbReference type="SUPFAM" id="SSF55874">
    <property type="entry name" value="ATPase domain of HSP90 chaperone/DNA topoisomerase II/histidine kinase"/>
    <property type="match status" value="1"/>
</dbReference>
<feature type="non-terminal residue" evidence="8">
    <location>
        <position position="1"/>
    </location>
</feature>
<evidence type="ECO:0000256" key="1">
    <source>
        <dbReference type="ARBA" id="ARBA00000085"/>
    </source>
</evidence>
<dbReference type="PROSITE" id="PS50109">
    <property type="entry name" value="HIS_KIN"/>
    <property type="match status" value="1"/>
</dbReference>
<evidence type="ECO:0000313" key="9">
    <source>
        <dbReference type="Proteomes" id="UP001597075"/>
    </source>
</evidence>
<dbReference type="EMBL" id="JBHUDL010000010">
    <property type="protein sequence ID" value="MFD1633774.1"/>
    <property type="molecule type" value="Genomic_DNA"/>
</dbReference>
<dbReference type="Proteomes" id="UP001597075">
    <property type="component" value="Unassembled WGS sequence"/>
</dbReference>
<evidence type="ECO:0000256" key="6">
    <source>
        <dbReference type="SAM" id="MobiDB-lite"/>
    </source>
</evidence>
<dbReference type="Pfam" id="PF02518">
    <property type="entry name" value="HATPase_c"/>
    <property type="match status" value="1"/>
</dbReference>
<evidence type="ECO:0000256" key="5">
    <source>
        <dbReference type="ARBA" id="ARBA00023012"/>
    </source>
</evidence>
<dbReference type="CDD" id="cd00075">
    <property type="entry name" value="HATPase"/>
    <property type="match status" value="1"/>
</dbReference>
<dbReference type="InterPro" id="IPR036890">
    <property type="entry name" value="HATPase_C_sf"/>
</dbReference>
<dbReference type="InterPro" id="IPR003594">
    <property type="entry name" value="HATPase_dom"/>
</dbReference>
<keyword evidence="3" id="KW-0808">Transferase</keyword>
<proteinExistence type="predicted"/>
<evidence type="ECO:0000256" key="4">
    <source>
        <dbReference type="ARBA" id="ARBA00022777"/>
    </source>
</evidence>
<evidence type="ECO:0000256" key="3">
    <source>
        <dbReference type="ARBA" id="ARBA00022679"/>
    </source>
</evidence>
<accession>A0ABD6CY16</accession>
<feature type="domain" description="Histidine kinase" evidence="7">
    <location>
        <begin position="1"/>
        <end position="75"/>
    </location>
</feature>
<comment type="catalytic activity">
    <reaction evidence="1">
        <text>ATP + protein L-histidine = ADP + protein N-phospho-L-histidine.</text>
        <dbReference type="EC" id="2.7.13.3"/>
    </reaction>
</comment>
<dbReference type="PRINTS" id="PR00344">
    <property type="entry name" value="BCTRLSENSOR"/>
</dbReference>
<dbReference type="GO" id="GO:0005524">
    <property type="term" value="F:ATP binding"/>
    <property type="evidence" value="ECO:0007669"/>
    <property type="project" value="UniProtKB-KW"/>
</dbReference>
<dbReference type="PANTHER" id="PTHR43711">
    <property type="entry name" value="TWO-COMPONENT HISTIDINE KINASE"/>
    <property type="match status" value="1"/>
</dbReference>
<evidence type="ECO:0000259" key="7">
    <source>
        <dbReference type="PROSITE" id="PS50109"/>
    </source>
</evidence>
<reference evidence="8 9" key="1">
    <citation type="journal article" date="2019" name="Int. J. Syst. Evol. Microbiol.">
        <title>The Global Catalogue of Microorganisms (GCM) 10K type strain sequencing project: providing services to taxonomists for standard genome sequencing and annotation.</title>
        <authorList>
            <consortium name="The Broad Institute Genomics Platform"/>
            <consortium name="The Broad Institute Genome Sequencing Center for Infectious Disease"/>
            <person name="Wu L."/>
            <person name="Ma J."/>
        </authorList>
    </citation>
    <scope>NUCLEOTIDE SEQUENCE [LARGE SCALE GENOMIC DNA]</scope>
    <source>
        <strain evidence="8 9">CGMCC 1.10594</strain>
    </source>
</reference>
<dbReference type="GO" id="GO:0004673">
    <property type="term" value="F:protein histidine kinase activity"/>
    <property type="evidence" value="ECO:0007669"/>
    <property type="project" value="UniProtKB-EC"/>
</dbReference>
<keyword evidence="4" id="KW-0418">Kinase</keyword>
<dbReference type="AlphaFoldDB" id="A0ABD6CY16"/>
<organism evidence="8 9">
    <name type="scientific">Haloplanus ruber</name>
    <dbReference type="NCBI Taxonomy" id="869892"/>
    <lineage>
        <taxon>Archaea</taxon>
        <taxon>Methanobacteriati</taxon>
        <taxon>Methanobacteriota</taxon>
        <taxon>Stenosarchaea group</taxon>
        <taxon>Halobacteria</taxon>
        <taxon>Halobacteriales</taxon>
        <taxon>Haloferacaceae</taxon>
        <taxon>Haloplanus</taxon>
    </lineage>
</organism>
<keyword evidence="5" id="KW-0902">Two-component regulatory system</keyword>
<dbReference type="GO" id="GO:0000160">
    <property type="term" value="P:phosphorelay signal transduction system"/>
    <property type="evidence" value="ECO:0007669"/>
    <property type="project" value="UniProtKB-KW"/>
</dbReference>
<dbReference type="InterPro" id="IPR005467">
    <property type="entry name" value="His_kinase_dom"/>
</dbReference>
<evidence type="ECO:0000313" key="8">
    <source>
        <dbReference type="EMBL" id="MFD1633774.1"/>
    </source>
</evidence>
<keyword evidence="8" id="KW-0547">Nucleotide-binding</keyword>